<dbReference type="PANTHER" id="PTHR24241">
    <property type="entry name" value="NEUROPEPTIDE RECEPTOR-RELATED G-PROTEIN COUPLED RECEPTOR"/>
    <property type="match status" value="1"/>
</dbReference>
<feature type="transmembrane region" description="Helical" evidence="8">
    <location>
        <begin position="60"/>
        <end position="85"/>
    </location>
</feature>
<dbReference type="Pfam" id="PF00001">
    <property type="entry name" value="7tm_1"/>
    <property type="match status" value="1"/>
</dbReference>
<evidence type="ECO:0000256" key="3">
    <source>
        <dbReference type="ARBA" id="ARBA00022692"/>
    </source>
</evidence>
<feature type="domain" description="G-protein coupled receptors family 1 profile" evidence="9">
    <location>
        <begin position="75"/>
        <end position="324"/>
    </location>
</feature>
<dbReference type="Gene3D" id="1.20.1070.10">
    <property type="entry name" value="Rhodopsin 7-helix transmembrane proteins"/>
    <property type="match status" value="1"/>
</dbReference>
<dbReference type="InterPro" id="IPR017452">
    <property type="entry name" value="GPCR_Rhodpsn_7TM"/>
</dbReference>
<sequence>MLFFWKLFQCFITNLLRKFDTKQRSTTSDKIYVTVTEMTNSSGEMLVNSTSELRCVHEVARLYLCSGIAGLALLGNLLAVVSIYIRDKFRIPTYAAISCLAVSDSLAVVFRLLRTLACTLCVWSYDVTSCLTGAPNRTLYDKIAAITSIPAFISIHGSFCHLVLFSAIRYTIVVHPMFSHRYLTSGKILKYSGVVWMITFVISSAYTYSCIQFYEENPWFLNNFEYIDLASVLYLFLITLPPVIVLHVAKKRSIPSSLTDHVKKMNLMTIAISVITILSLLPTTLLTVLLSPETDPIEPDEIETFITVAQLTFFLGHMMHPVLYFWIHVVQKKRRNYRLHKTFCSNGQPGASTSKSCSRDSIHNTQSLLLR</sequence>
<accession>A0A8B8CD90</accession>
<evidence type="ECO:0000256" key="5">
    <source>
        <dbReference type="ARBA" id="ARBA00023136"/>
    </source>
</evidence>
<reference evidence="11" key="1">
    <citation type="submission" date="2025-08" db="UniProtKB">
        <authorList>
            <consortium name="RefSeq"/>
        </authorList>
    </citation>
    <scope>IDENTIFICATION</scope>
    <source>
        <tissue evidence="11">Whole sample</tissue>
    </source>
</reference>
<evidence type="ECO:0000256" key="8">
    <source>
        <dbReference type="SAM" id="Phobius"/>
    </source>
</evidence>
<dbReference type="AlphaFoldDB" id="A0A8B8CD90"/>
<name>A0A8B8CD90_CRAVI</name>
<comment type="subcellular location">
    <subcellularLocation>
        <location evidence="1">Cell membrane</location>
        <topology evidence="1">Multi-pass membrane protein</topology>
    </subcellularLocation>
</comment>
<dbReference type="GO" id="GO:0004930">
    <property type="term" value="F:G protein-coupled receptor activity"/>
    <property type="evidence" value="ECO:0007669"/>
    <property type="project" value="InterPro"/>
</dbReference>
<keyword evidence="10" id="KW-1185">Reference proteome</keyword>
<dbReference type="PROSITE" id="PS50262">
    <property type="entry name" value="G_PROTEIN_RECEP_F1_2"/>
    <property type="match status" value="1"/>
</dbReference>
<keyword evidence="4 8" id="KW-1133">Transmembrane helix</keyword>
<feature type="transmembrane region" description="Helical" evidence="8">
    <location>
        <begin position="145"/>
        <end position="168"/>
    </location>
</feature>
<dbReference type="PANTHER" id="PTHR24241:SF76">
    <property type="entry name" value="NEUROPEPTIDE SIFAMIDE RECEPTOR"/>
    <property type="match status" value="1"/>
</dbReference>
<evidence type="ECO:0000256" key="6">
    <source>
        <dbReference type="ARBA" id="ARBA00023170"/>
    </source>
</evidence>
<dbReference type="GO" id="GO:0032870">
    <property type="term" value="P:cellular response to hormone stimulus"/>
    <property type="evidence" value="ECO:0007669"/>
    <property type="project" value="TreeGrafter"/>
</dbReference>
<dbReference type="SUPFAM" id="SSF81321">
    <property type="entry name" value="Family A G protein-coupled receptor-like"/>
    <property type="match status" value="1"/>
</dbReference>
<dbReference type="GO" id="GO:0042277">
    <property type="term" value="F:peptide binding"/>
    <property type="evidence" value="ECO:0007669"/>
    <property type="project" value="TreeGrafter"/>
</dbReference>
<dbReference type="Proteomes" id="UP000694844">
    <property type="component" value="Chromosome 2"/>
</dbReference>
<evidence type="ECO:0000313" key="11">
    <source>
        <dbReference type="RefSeq" id="XP_022313645.1"/>
    </source>
</evidence>
<protein>
    <submittedName>
        <fullName evidence="11">Uncharacterized protein LOC111118449 isoform X1</fullName>
    </submittedName>
</protein>
<feature type="transmembrane region" description="Helical" evidence="8">
    <location>
        <begin position="229"/>
        <end position="249"/>
    </location>
</feature>
<feature type="transmembrane region" description="Helical" evidence="8">
    <location>
        <begin position="188"/>
        <end position="209"/>
    </location>
</feature>
<dbReference type="KEGG" id="cvn:111118449"/>
<dbReference type="GeneID" id="111118449"/>
<feature type="region of interest" description="Disordered" evidence="7">
    <location>
        <begin position="347"/>
        <end position="371"/>
    </location>
</feature>
<keyword evidence="3 8" id="KW-0812">Transmembrane</keyword>
<evidence type="ECO:0000313" key="10">
    <source>
        <dbReference type="Proteomes" id="UP000694844"/>
    </source>
</evidence>
<dbReference type="OrthoDB" id="5982061at2759"/>
<keyword evidence="5 8" id="KW-0472">Membrane</keyword>
<dbReference type="GO" id="GO:0005886">
    <property type="term" value="C:plasma membrane"/>
    <property type="evidence" value="ECO:0007669"/>
    <property type="project" value="UniProtKB-SubCell"/>
</dbReference>
<evidence type="ECO:0000256" key="4">
    <source>
        <dbReference type="ARBA" id="ARBA00022989"/>
    </source>
</evidence>
<organism evidence="10 11">
    <name type="scientific">Crassostrea virginica</name>
    <name type="common">Eastern oyster</name>
    <dbReference type="NCBI Taxonomy" id="6565"/>
    <lineage>
        <taxon>Eukaryota</taxon>
        <taxon>Metazoa</taxon>
        <taxon>Spiralia</taxon>
        <taxon>Lophotrochozoa</taxon>
        <taxon>Mollusca</taxon>
        <taxon>Bivalvia</taxon>
        <taxon>Autobranchia</taxon>
        <taxon>Pteriomorphia</taxon>
        <taxon>Ostreida</taxon>
        <taxon>Ostreoidea</taxon>
        <taxon>Ostreidae</taxon>
        <taxon>Crassostrea</taxon>
    </lineage>
</organism>
<dbReference type="InterPro" id="IPR000276">
    <property type="entry name" value="GPCR_Rhodpsn"/>
</dbReference>
<dbReference type="CDD" id="cd00637">
    <property type="entry name" value="7tm_classA_rhodopsin-like"/>
    <property type="match status" value="1"/>
</dbReference>
<evidence type="ECO:0000256" key="1">
    <source>
        <dbReference type="ARBA" id="ARBA00004651"/>
    </source>
</evidence>
<dbReference type="RefSeq" id="XP_022313645.1">
    <property type="nucleotide sequence ID" value="XM_022457937.1"/>
</dbReference>
<keyword evidence="2" id="KW-1003">Cell membrane</keyword>
<gene>
    <name evidence="11" type="primary">LOC111118449</name>
</gene>
<keyword evidence="6" id="KW-0675">Receptor</keyword>
<evidence type="ECO:0000256" key="2">
    <source>
        <dbReference type="ARBA" id="ARBA00022475"/>
    </source>
</evidence>
<feature type="transmembrane region" description="Helical" evidence="8">
    <location>
        <begin position="304"/>
        <end position="327"/>
    </location>
</feature>
<evidence type="ECO:0000259" key="9">
    <source>
        <dbReference type="PROSITE" id="PS50262"/>
    </source>
</evidence>
<feature type="transmembrane region" description="Helical" evidence="8">
    <location>
        <begin position="270"/>
        <end position="292"/>
    </location>
</feature>
<feature type="compositionally biased region" description="Polar residues" evidence="7">
    <location>
        <begin position="347"/>
        <end position="356"/>
    </location>
</feature>
<proteinExistence type="predicted"/>
<evidence type="ECO:0000256" key="7">
    <source>
        <dbReference type="SAM" id="MobiDB-lite"/>
    </source>
</evidence>